<dbReference type="Gene3D" id="1.10.101.10">
    <property type="entry name" value="PGBD-like superfamily/PGBD"/>
    <property type="match status" value="2"/>
</dbReference>
<dbReference type="InterPro" id="IPR036365">
    <property type="entry name" value="PGBD-like_sf"/>
</dbReference>
<accession>A0A412G5H0</accession>
<name>A0A412G5H0_9FIRM</name>
<comment type="caution">
    <text evidence="3">The sequence shown here is derived from an EMBL/GenBank/DDBJ whole genome shotgun (WGS) entry which is preliminary data.</text>
</comment>
<dbReference type="EMBL" id="QRUP01000002">
    <property type="protein sequence ID" value="RGR76171.1"/>
    <property type="molecule type" value="Genomic_DNA"/>
</dbReference>
<evidence type="ECO:0000313" key="3">
    <source>
        <dbReference type="EMBL" id="RGR76171.1"/>
    </source>
</evidence>
<keyword evidence="4" id="KW-1185">Reference proteome</keyword>
<feature type="domain" description="Peptidoglycan binding-like" evidence="2">
    <location>
        <begin position="18"/>
        <end position="78"/>
    </location>
</feature>
<reference evidence="3 4" key="1">
    <citation type="submission" date="2018-08" db="EMBL/GenBank/DDBJ databases">
        <title>A genome reference for cultivated species of the human gut microbiota.</title>
        <authorList>
            <person name="Zou Y."/>
            <person name="Xue W."/>
            <person name="Luo G."/>
        </authorList>
    </citation>
    <scope>NUCLEOTIDE SEQUENCE [LARGE SCALE GENOMIC DNA]</scope>
    <source>
        <strain evidence="3 4">AF24-29</strain>
    </source>
</reference>
<evidence type="ECO:0000256" key="1">
    <source>
        <dbReference type="SAM" id="MobiDB-lite"/>
    </source>
</evidence>
<proteinExistence type="predicted"/>
<dbReference type="InterPro" id="IPR002477">
    <property type="entry name" value="Peptidoglycan-bd-like"/>
</dbReference>
<dbReference type="Proteomes" id="UP000284178">
    <property type="component" value="Unassembled WGS sequence"/>
</dbReference>
<gene>
    <name evidence="3" type="ORF">DWY25_02115</name>
</gene>
<feature type="region of interest" description="Disordered" evidence="1">
    <location>
        <begin position="84"/>
        <end position="106"/>
    </location>
</feature>
<evidence type="ECO:0000313" key="4">
    <source>
        <dbReference type="Proteomes" id="UP000284178"/>
    </source>
</evidence>
<dbReference type="AlphaFoldDB" id="A0A412G5H0"/>
<feature type="domain" description="Peptidoglycan binding-like" evidence="2">
    <location>
        <begin position="109"/>
        <end position="166"/>
    </location>
</feature>
<dbReference type="InterPro" id="IPR036366">
    <property type="entry name" value="PGBDSf"/>
</dbReference>
<dbReference type="SUPFAM" id="SSF47090">
    <property type="entry name" value="PGBD-like"/>
    <property type="match status" value="2"/>
</dbReference>
<evidence type="ECO:0000259" key="2">
    <source>
        <dbReference type="Pfam" id="PF01471"/>
    </source>
</evidence>
<organism evidence="3 4">
    <name type="scientific">Holdemania filiformis</name>
    <dbReference type="NCBI Taxonomy" id="61171"/>
    <lineage>
        <taxon>Bacteria</taxon>
        <taxon>Bacillati</taxon>
        <taxon>Bacillota</taxon>
        <taxon>Erysipelotrichia</taxon>
        <taxon>Erysipelotrichales</taxon>
        <taxon>Erysipelotrichaceae</taxon>
        <taxon>Holdemania</taxon>
    </lineage>
</organism>
<sequence>MKGGFTHMAYVIRRGYTGLAVKKMQHYLNVLRTSYPDLPVLKEDGSFGSATENAVMIFQKHTGLTADGIIGTLTWDKIIAKYKAAPGPGPDPDPDPGTEQPPLEYGDTGLEVQKMQNYLNKLTLPSTPITADGVFGAKTEAKVIAFQNAHSLTPDGKIGEKTWDKIIALID</sequence>
<dbReference type="Pfam" id="PF01471">
    <property type="entry name" value="PG_binding_1"/>
    <property type="match status" value="2"/>
</dbReference>
<protein>
    <submittedName>
        <fullName evidence="3">Peptidoglycan-binding protein</fullName>
    </submittedName>
</protein>